<dbReference type="RefSeq" id="XP_009065837.1">
    <property type="nucleotide sequence ID" value="XM_009067589.1"/>
</dbReference>
<gene>
    <name evidence="1" type="ORF">LOTGIDRAFT_176958</name>
</gene>
<dbReference type="OrthoDB" id="120976at2759"/>
<dbReference type="Proteomes" id="UP000030746">
    <property type="component" value="Unassembled WGS sequence"/>
</dbReference>
<dbReference type="GeneID" id="20244105"/>
<feature type="non-terminal residue" evidence="1">
    <location>
        <position position="1"/>
    </location>
</feature>
<dbReference type="KEGG" id="lgi:LOTGIDRAFT_176958"/>
<keyword evidence="2" id="KW-1185">Reference proteome</keyword>
<protein>
    <submittedName>
        <fullName evidence="1">Uncharacterized protein</fullName>
    </submittedName>
</protein>
<feature type="non-terminal residue" evidence="1">
    <location>
        <position position="139"/>
    </location>
</feature>
<evidence type="ECO:0000313" key="2">
    <source>
        <dbReference type="Proteomes" id="UP000030746"/>
    </source>
</evidence>
<dbReference type="AlphaFoldDB" id="V3ZM15"/>
<reference evidence="1 2" key="1">
    <citation type="journal article" date="2013" name="Nature">
        <title>Insights into bilaterian evolution from three spiralian genomes.</title>
        <authorList>
            <person name="Simakov O."/>
            <person name="Marletaz F."/>
            <person name="Cho S.J."/>
            <person name="Edsinger-Gonzales E."/>
            <person name="Havlak P."/>
            <person name="Hellsten U."/>
            <person name="Kuo D.H."/>
            <person name="Larsson T."/>
            <person name="Lv J."/>
            <person name="Arendt D."/>
            <person name="Savage R."/>
            <person name="Osoegawa K."/>
            <person name="de Jong P."/>
            <person name="Grimwood J."/>
            <person name="Chapman J.A."/>
            <person name="Shapiro H."/>
            <person name="Aerts A."/>
            <person name="Otillar R.P."/>
            <person name="Terry A.Y."/>
            <person name="Boore J.L."/>
            <person name="Grigoriev I.V."/>
            <person name="Lindberg D.R."/>
            <person name="Seaver E.C."/>
            <person name="Weisblat D.A."/>
            <person name="Putnam N.H."/>
            <person name="Rokhsar D.S."/>
        </authorList>
    </citation>
    <scope>NUCLEOTIDE SEQUENCE [LARGE SCALE GENOMIC DNA]</scope>
</reference>
<organism evidence="1 2">
    <name type="scientific">Lottia gigantea</name>
    <name type="common">Giant owl limpet</name>
    <dbReference type="NCBI Taxonomy" id="225164"/>
    <lineage>
        <taxon>Eukaryota</taxon>
        <taxon>Metazoa</taxon>
        <taxon>Spiralia</taxon>
        <taxon>Lophotrochozoa</taxon>
        <taxon>Mollusca</taxon>
        <taxon>Gastropoda</taxon>
        <taxon>Patellogastropoda</taxon>
        <taxon>Lottioidea</taxon>
        <taxon>Lottiidae</taxon>
        <taxon>Lottia</taxon>
    </lineage>
</organism>
<dbReference type="EMBL" id="KB203682">
    <property type="protein sequence ID" value="ESO83475.1"/>
    <property type="molecule type" value="Genomic_DNA"/>
</dbReference>
<proteinExistence type="predicted"/>
<dbReference type="CTD" id="20244105"/>
<sequence>LNNNTLSVEGVNKMVQMISSNTNCHIKHLGLKKVTVDRDFITAAENLKSQNISVEYSLDFSQRKSARELTRHELEDFAAILEQNGVSIRDVFDDVISANSLMRVEDFLYLVEMSDRCSNETVKVIRRNTVESKNHRFIL</sequence>
<accession>V3ZM15</accession>
<name>V3ZM15_LOTGI</name>
<evidence type="ECO:0000313" key="1">
    <source>
        <dbReference type="EMBL" id="ESO83475.1"/>
    </source>
</evidence>